<dbReference type="EMBL" id="JAGTTN010000003">
    <property type="protein sequence ID" value="MCC2032695.1"/>
    <property type="molecule type" value="Genomic_DNA"/>
</dbReference>
<feature type="chain" id="PRO_5040960810" evidence="2">
    <location>
        <begin position="40"/>
        <end position="593"/>
    </location>
</feature>
<dbReference type="InterPro" id="IPR025141">
    <property type="entry name" value="DUF4082"/>
</dbReference>
<gene>
    <name evidence="4" type="ORF">KEC57_10940</name>
</gene>
<name>A0A9X1LVB8_9MICO</name>
<dbReference type="Pfam" id="PF13313">
    <property type="entry name" value="DUF4082"/>
    <property type="match status" value="1"/>
</dbReference>
<feature type="compositionally biased region" description="Low complexity" evidence="1">
    <location>
        <begin position="233"/>
        <end position="244"/>
    </location>
</feature>
<accession>A0A9X1LVB8</accession>
<feature type="compositionally biased region" description="Low complexity" evidence="1">
    <location>
        <begin position="209"/>
        <end position="221"/>
    </location>
</feature>
<feature type="region of interest" description="Disordered" evidence="1">
    <location>
        <begin position="209"/>
        <end position="251"/>
    </location>
</feature>
<organism evidence="4 5">
    <name type="scientific">Microbacterium allomyrinae</name>
    <dbReference type="NCBI Taxonomy" id="2830666"/>
    <lineage>
        <taxon>Bacteria</taxon>
        <taxon>Bacillati</taxon>
        <taxon>Actinomycetota</taxon>
        <taxon>Actinomycetes</taxon>
        <taxon>Micrococcales</taxon>
        <taxon>Microbacteriaceae</taxon>
        <taxon>Microbacterium</taxon>
    </lineage>
</organism>
<feature type="signal peptide" evidence="2">
    <location>
        <begin position="1"/>
        <end position="39"/>
    </location>
</feature>
<feature type="compositionally biased region" description="Pro residues" evidence="1">
    <location>
        <begin position="222"/>
        <end position="232"/>
    </location>
</feature>
<sequence>MALDDLLVAPIGLRRSRRKRLISVLAAFAVAAAVGASFAAADVAHAATPVGVISDTATPQILTAPETKKIEVGLQFSPTTSGTLSGVQFYQNATNSGVTSASVWSSTGTLLTRVAVNPSAPVGWRTVPVNVRLEAGRTYTVSVYDSNSRFPATENVFTTARTTAGLSTPANAGVYRYTSASAFPSTGEAYSFLVDAVFTSDAAAPTPVPVATSAPAATPTPSATPTPTPTPTPTATVAPEQPAADPETETAVYGPDGTHWPANTPRADAARVVNVAATWTAISSAIVANSGSADPVVICVAPGTITGGSGATSSAKGVLQNVGNAARASRILVTACGGVGTVKIAAGTGIAFVGVKGVSIVGIDLSAQPVMIRNTESFAIGYSEVPRLLVTANGDNGVRDVEIVEIVAGPEAFTGATYDRVEVKSAGGYNVEGVRFAGFYGAPQYKPNGSSSHVDTLQFVTTSGTGTITDVTIEDSVLFQSSDQGIMAGGNGAGAITHSAFFGGATGQLRYPVYAGGDPITLANLLHGTWSNVSVADAIVAGSISASYSFTQVVESMSAAGGRGFSTLGALTLADIDRLAPMPTAARLASIWD</sequence>
<protein>
    <submittedName>
        <fullName evidence="4">DUF4082 domain-containing protein</fullName>
    </submittedName>
</protein>
<dbReference type="RefSeq" id="WP_229384659.1">
    <property type="nucleotide sequence ID" value="NZ_JAGTTN010000003.1"/>
</dbReference>
<feature type="domain" description="DUF4082" evidence="3">
    <location>
        <begin position="57"/>
        <end position="186"/>
    </location>
</feature>
<dbReference type="Proteomes" id="UP001139354">
    <property type="component" value="Unassembled WGS sequence"/>
</dbReference>
<evidence type="ECO:0000313" key="5">
    <source>
        <dbReference type="Proteomes" id="UP001139354"/>
    </source>
</evidence>
<evidence type="ECO:0000256" key="2">
    <source>
        <dbReference type="SAM" id="SignalP"/>
    </source>
</evidence>
<evidence type="ECO:0000313" key="4">
    <source>
        <dbReference type="EMBL" id="MCC2032695.1"/>
    </source>
</evidence>
<keyword evidence="5" id="KW-1185">Reference proteome</keyword>
<comment type="caution">
    <text evidence="4">The sequence shown here is derived from an EMBL/GenBank/DDBJ whole genome shotgun (WGS) entry which is preliminary data.</text>
</comment>
<dbReference type="AlphaFoldDB" id="A0A9X1LVB8"/>
<keyword evidence="2" id="KW-0732">Signal</keyword>
<proteinExistence type="predicted"/>
<evidence type="ECO:0000259" key="3">
    <source>
        <dbReference type="Pfam" id="PF13313"/>
    </source>
</evidence>
<evidence type="ECO:0000256" key="1">
    <source>
        <dbReference type="SAM" id="MobiDB-lite"/>
    </source>
</evidence>
<reference evidence="4" key="1">
    <citation type="submission" date="2021-04" db="EMBL/GenBank/DDBJ databases">
        <title>Microbacterium tenobrionis sp. nov. and Microbacterium allomyrinae sp. nov., isolated from larvae of Tenobrio molitor and Allomyrina dichotoma, respectively.</title>
        <authorList>
            <person name="Lee S.D."/>
        </authorList>
    </citation>
    <scope>NUCLEOTIDE SEQUENCE</scope>
    <source>
        <strain evidence="4">BWT-G7</strain>
    </source>
</reference>